<dbReference type="InterPro" id="IPR003660">
    <property type="entry name" value="HAMP_dom"/>
</dbReference>
<dbReference type="EMBL" id="JRVC01000003">
    <property type="protein sequence ID" value="KHS48646.1"/>
    <property type="molecule type" value="Genomic_DNA"/>
</dbReference>
<dbReference type="SMART" id="SM00283">
    <property type="entry name" value="MA"/>
    <property type="match status" value="1"/>
</dbReference>
<accession>A0A0B9AH72</accession>
<dbReference type="PATRIC" id="fig|48936.3.peg.735"/>
<keyword evidence="2" id="KW-0145">Chemotaxis</keyword>
<keyword evidence="9" id="KW-1185">Reference proteome</keyword>
<name>A0A0B9AH72_9SPHN</name>
<evidence type="ECO:0000256" key="1">
    <source>
        <dbReference type="ARBA" id="ARBA00004370"/>
    </source>
</evidence>
<evidence type="ECO:0000256" key="2">
    <source>
        <dbReference type="ARBA" id="ARBA00022500"/>
    </source>
</evidence>
<dbReference type="GO" id="GO:0016020">
    <property type="term" value="C:membrane"/>
    <property type="evidence" value="ECO:0007669"/>
    <property type="project" value="UniProtKB-SubCell"/>
</dbReference>
<feature type="transmembrane region" description="Helical" evidence="5">
    <location>
        <begin position="37"/>
        <end position="54"/>
    </location>
</feature>
<dbReference type="InterPro" id="IPR051310">
    <property type="entry name" value="MCP_chemotaxis"/>
</dbReference>
<reference evidence="8 9" key="1">
    <citation type="submission" date="2014-10" db="EMBL/GenBank/DDBJ databases">
        <title>Draft genome sequence of Novosphingobium subterraneum DSM 12447.</title>
        <authorList>
            <person name="Gan H.M."/>
            <person name="Gan H.Y."/>
            <person name="Savka M.A."/>
        </authorList>
    </citation>
    <scope>NUCLEOTIDE SEQUENCE [LARGE SCALE GENOMIC DNA]</scope>
    <source>
        <strain evidence="8 9">DSM 12447</strain>
    </source>
</reference>
<comment type="subcellular location">
    <subcellularLocation>
        <location evidence="1">Membrane</location>
    </subcellularLocation>
</comment>
<evidence type="ECO:0000256" key="4">
    <source>
        <dbReference type="PROSITE-ProRule" id="PRU00284"/>
    </source>
</evidence>
<evidence type="ECO:0000259" key="6">
    <source>
        <dbReference type="PROSITE" id="PS50111"/>
    </source>
</evidence>
<evidence type="ECO:0000313" key="8">
    <source>
        <dbReference type="EMBL" id="KHS48646.1"/>
    </source>
</evidence>
<keyword evidence="5" id="KW-0472">Membrane</keyword>
<dbReference type="InterPro" id="IPR004089">
    <property type="entry name" value="MCPsignal_dom"/>
</dbReference>
<keyword evidence="4" id="KW-0807">Transducer</keyword>
<dbReference type="PANTHER" id="PTHR43531">
    <property type="entry name" value="PROTEIN ICFG"/>
    <property type="match status" value="1"/>
</dbReference>
<feature type="transmembrane region" description="Helical" evidence="5">
    <location>
        <begin position="12"/>
        <end position="31"/>
    </location>
</feature>
<evidence type="ECO:0000256" key="3">
    <source>
        <dbReference type="ARBA" id="ARBA00029447"/>
    </source>
</evidence>
<organism evidence="8 9">
    <name type="scientific">Novosphingobium subterraneum</name>
    <dbReference type="NCBI Taxonomy" id="48936"/>
    <lineage>
        <taxon>Bacteria</taxon>
        <taxon>Pseudomonadati</taxon>
        <taxon>Pseudomonadota</taxon>
        <taxon>Alphaproteobacteria</taxon>
        <taxon>Sphingomonadales</taxon>
        <taxon>Sphingomonadaceae</taxon>
        <taxon>Novosphingobium</taxon>
    </lineage>
</organism>
<dbReference type="Gene3D" id="1.10.287.950">
    <property type="entry name" value="Methyl-accepting chemotaxis protein"/>
    <property type="match status" value="1"/>
</dbReference>
<protein>
    <submittedName>
        <fullName evidence="8">Methyl-accepting chemotaxis protein</fullName>
    </submittedName>
</protein>
<dbReference type="STRING" id="48936.NJ75_00728"/>
<dbReference type="GO" id="GO:0006935">
    <property type="term" value="P:chemotaxis"/>
    <property type="evidence" value="ECO:0007669"/>
    <property type="project" value="UniProtKB-KW"/>
</dbReference>
<dbReference type="FunFam" id="1.10.287.950:FF:000001">
    <property type="entry name" value="Methyl-accepting chemotaxis sensory transducer"/>
    <property type="match status" value="1"/>
</dbReference>
<feature type="transmembrane region" description="Helical" evidence="5">
    <location>
        <begin position="89"/>
        <end position="108"/>
    </location>
</feature>
<sequence length="512" mass="53955">MEQLQALRANGLRALAFTSMIGALIICVGAIWAGSGIIPPIVAAVAAGLTTFVARSPDGDATQRCAVAAGIMTFPMILLYQWAESAWMVDLHMVFFACLAIIVVLADWRPIVTGAALTAVHHLLGNLVAPELVYNNGGDILRVILHAVVVVAETAALVFLSVQLQRLIIAQAEAEAHKLAMEAAAAAERQRIADEQRLVIAAVEQRLEELAGGDLSTKIEVDFPPAYIKLKNSFNAATSDLDRLVGAVSSTTNHIARGSSEIRGASDDLARRTEQQASALEQNTSVTRELVAEIDQTARNAGNTREAIGEAQQFAETGGAVVSSAVAAMNEIERSSNEIGQIISLIDGIAFQTNLLALNAGVEAARAGDAGKGFAVVATEVRALAQRSAEAASSIRNLIQTSSEQVAQGVSLVGRTGTVLDDIVSRVSQVSGSVSEIADSAVRQSAELARVTGSFANLDTLTQQNAAMVEESNAAAHQLARAAEELRQLVSRFRTSQFDTTADRMAPMLRVA</sequence>
<gene>
    <name evidence="8" type="ORF">NJ75_00728</name>
</gene>
<dbReference type="PROSITE" id="PS50885">
    <property type="entry name" value="HAMP"/>
    <property type="match status" value="1"/>
</dbReference>
<feature type="transmembrane region" description="Helical" evidence="5">
    <location>
        <begin position="140"/>
        <end position="162"/>
    </location>
</feature>
<comment type="similarity">
    <text evidence="3">Belongs to the methyl-accepting chemotaxis (MCP) protein family.</text>
</comment>
<feature type="domain" description="HAMP" evidence="7">
    <location>
        <begin position="200"/>
        <end position="246"/>
    </location>
</feature>
<dbReference type="SUPFAM" id="SSF58104">
    <property type="entry name" value="Methyl-accepting chemotaxis protein (MCP) signaling domain"/>
    <property type="match status" value="1"/>
</dbReference>
<feature type="transmembrane region" description="Helical" evidence="5">
    <location>
        <begin position="66"/>
        <end position="83"/>
    </location>
</feature>
<dbReference type="PROSITE" id="PS50111">
    <property type="entry name" value="CHEMOTAXIS_TRANSDUC_2"/>
    <property type="match status" value="1"/>
</dbReference>
<comment type="caution">
    <text evidence="8">The sequence shown here is derived from an EMBL/GenBank/DDBJ whole genome shotgun (WGS) entry which is preliminary data.</text>
</comment>
<dbReference type="CDD" id="cd11386">
    <property type="entry name" value="MCP_signal"/>
    <property type="match status" value="1"/>
</dbReference>
<dbReference type="PANTHER" id="PTHR43531:SF11">
    <property type="entry name" value="METHYL-ACCEPTING CHEMOTAXIS PROTEIN 3"/>
    <property type="match status" value="1"/>
</dbReference>
<dbReference type="Proteomes" id="UP000031338">
    <property type="component" value="Unassembled WGS sequence"/>
</dbReference>
<feature type="domain" description="Methyl-accepting transducer" evidence="6">
    <location>
        <begin position="251"/>
        <end position="480"/>
    </location>
</feature>
<keyword evidence="5" id="KW-0812">Transmembrane</keyword>
<dbReference type="RefSeq" id="WP_039331562.1">
    <property type="nucleotide sequence ID" value="NZ_JRVC01000003.1"/>
</dbReference>
<dbReference type="GO" id="GO:0007165">
    <property type="term" value="P:signal transduction"/>
    <property type="evidence" value="ECO:0007669"/>
    <property type="project" value="UniProtKB-KW"/>
</dbReference>
<dbReference type="Pfam" id="PF00015">
    <property type="entry name" value="MCPsignal"/>
    <property type="match status" value="1"/>
</dbReference>
<proteinExistence type="inferred from homology"/>
<evidence type="ECO:0000259" key="7">
    <source>
        <dbReference type="PROSITE" id="PS50885"/>
    </source>
</evidence>
<evidence type="ECO:0000313" key="9">
    <source>
        <dbReference type="Proteomes" id="UP000031338"/>
    </source>
</evidence>
<evidence type="ECO:0000256" key="5">
    <source>
        <dbReference type="SAM" id="Phobius"/>
    </source>
</evidence>
<dbReference type="AlphaFoldDB" id="A0A0B9AH72"/>
<keyword evidence="5" id="KW-1133">Transmembrane helix</keyword>